<keyword evidence="3" id="KW-1185">Reference proteome</keyword>
<dbReference type="InterPro" id="IPR018594">
    <property type="entry name" value="DUF2023"/>
</dbReference>
<dbReference type="SUPFAM" id="SSF160448">
    <property type="entry name" value="PG1857-like"/>
    <property type="match status" value="1"/>
</dbReference>
<evidence type="ECO:0000313" key="2">
    <source>
        <dbReference type="EMBL" id="ALO17229.1"/>
    </source>
</evidence>
<dbReference type="AlphaFoldDB" id="A0A0S2I4W9"/>
<proteinExistence type="predicted"/>
<dbReference type="STRING" id="1307839.L21SP5_03628"/>
<accession>A0A0S2I4W9</accession>
<dbReference type="PATRIC" id="fig|1307839.3.peg.3881"/>
<dbReference type="InterPro" id="IPR036780">
    <property type="entry name" value="PG1857-like_sf"/>
</dbReference>
<feature type="domain" description="DUF2023" evidence="1">
    <location>
        <begin position="19"/>
        <end position="119"/>
    </location>
</feature>
<protein>
    <recommendedName>
        <fullName evidence="1">DUF2023 domain-containing protein</fullName>
    </recommendedName>
</protein>
<dbReference type="EMBL" id="CP013118">
    <property type="protein sequence ID" value="ALO17229.1"/>
    <property type="molecule type" value="Genomic_DNA"/>
</dbReference>
<sequence>MRQSANIFNCNDFQSADMQVLKHHVYEYKKGIRNMVLHTMNSSEKEKAVFFLKKREVVFWISDVSETKINVFFGNQECVEIVKSFHLKSLNELTPEQDFILGIMLGYSREQQYSRYLKKYKNFEKCKNEILSAC</sequence>
<gene>
    <name evidence="2" type="ORF">L21SP5_03628</name>
</gene>
<dbReference type="KEGG" id="blq:L21SP5_03628"/>
<dbReference type="Pfam" id="PF09633">
    <property type="entry name" value="DUF2023"/>
    <property type="match status" value="1"/>
</dbReference>
<organism evidence="2 3">
    <name type="scientific">Salinivirga cyanobacteriivorans</name>
    <dbReference type="NCBI Taxonomy" id="1307839"/>
    <lineage>
        <taxon>Bacteria</taxon>
        <taxon>Pseudomonadati</taxon>
        <taxon>Bacteroidota</taxon>
        <taxon>Bacteroidia</taxon>
        <taxon>Bacteroidales</taxon>
        <taxon>Salinivirgaceae</taxon>
        <taxon>Salinivirga</taxon>
    </lineage>
</organism>
<dbReference type="Proteomes" id="UP000064893">
    <property type="component" value="Chromosome"/>
</dbReference>
<reference evidence="2 3" key="1">
    <citation type="submission" date="2015-11" db="EMBL/GenBank/DDBJ databases">
        <title>Description and complete genome sequence of a novel strain predominating in hypersaline microbial mats and representing a new family of the Bacteriodetes phylum.</title>
        <authorList>
            <person name="Spring S."/>
            <person name="Bunk B."/>
            <person name="Sproer C."/>
            <person name="Klenk H.-P."/>
        </authorList>
    </citation>
    <scope>NUCLEOTIDE SEQUENCE [LARGE SCALE GENOMIC DNA]</scope>
    <source>
        <strain evidence="2 3">L21-Spi-D4</strain>
    </source>
</reference>
<dbReference type="RefSeq" id="WP_205627953.1">
    <property type="nucleotide sequence ID" value="NZ_CP013118.1"/>
</dbReference>
<evidence type="ECO:0000313" key="3">
    <source>
        <dbReference type="Proteomes" id="UP000064893"/>
    </source>
</evidence>
<name>A0A0S2I4W9_9BACT</name>
<dbReference type="Gene3D" id="3.30.2190.10">
    <property type="entry name" value="PG1857-like"/>
    <property type="match status" value="1"/>
</dbReference>
<evidence type="ECO:0000259" key="1">
    <source>
        <dbReference type="Pfam" id="PF09633"/>
    </source>
</evidence>